<organism evidence="1 2">
    <name type="scientific">Coprinellus micaceus</name>
    <name type="common">Glistening ink-cap mushroom</name>
    <name type="synonym">Coprinus micaceus</name>
    <dbReference type="NCBI Taxonomy" id="71717"/>
    <lineage>
        <taxon>Eukaryota</taxon>
        <taxon>Fungi</taxon>
        <taxon>Dikarya</taxon>
        <taxon>Basidiomycota</taxon>
        <taxon>Agaricomycotina</taxon>
        <taxon>Agaricomycetes</taxon>
        <taxon>Agaricomycetidae</taxon>
        <taxon>Agaricales</taxon>
        <taxon>Agaricineae</taxon>
        <taxon>Psathyrellaceae</taxon>
        <taxon>Coprinellus</taxon>
    </lineage>
</organism>
<dbReference type="Gene3D" id="3.30.70.100">
    <property type="match status" value="1"/>
</dbReference>
<dbReference type="SUPFAM" id="SSF54909">
    <property type="entry name" value="Dimeric alpha+beta barrel"/>
    <property type="match status" value="1"/>
</dbReference>
<gene>
    <name evidence="1" type="ORF">FA13DRAFT_1751049</name>
</gene>
<keyword evidence="2" id="KW-1185">Reference proteome</keyword>
<proteinExistence type="predicted"/>
<evidence type="ECO:0008006" key="3">
    <source>
        <dbReference type="Google" id="ProtNLM"/>
    </source>
</evidence>
<reference evidence="1 2" key="1">
    <citation type="journal article" date="2019" name="Nat. Ecol. Evol.">
        <title>Megaphylogeny resolves global patterns of mushroom evolution.</title>
        <authorList>
            <person name="Varga T."/>
            <person name="Krizsan K."/>
            <person name="Foldi C."/>
            <person name="Dima B."/>
            <person name="Sanchez-Garcia M."/>
            <person name="Sanchez-Ramirez S."/>
            <person name="Szollosi G.J."/>
            <person name="Szarkandi J.G."/>
            <person name="Papp V."/>
            <person name="Albert L."/>
            <person name="Andreopoulos W."/>
            <person name="Angelini C."/>
            <person name="Antonin V."/>
            <person name="Barry K.W."/>
            <person name="Bougher N.L."/>
            <person name="Buchanan P."/>
            <person name="Buyck B."/>
            <person name="Bense V."/>
            <person name="Catcheside P."/>
            <person name="Chovatia M."/>
            <person name="Cooper J."/>
            <person name="Damon W."/>
            <person name="Desjardin D."/>
            <person name="Finy P."/>
            <person name="Geml J."/>
            <person name="Haridas S."/>
            <person name="Hughes K."/>
            <person name="Justo A."/>
            <person name="Karasinski D."/>
            <person name="Kautmanova I."/>
            <person name="Kiss B."/>
            <person name="Kocsube S."/>
            <person name="Kotiranta H."/>
            <person name="LaButti K.M."/>
            <person name="Lechner B.E."/>
            <person name="Liimatainen K."/>
            <person name="Lipzen A."/>
            <person name="Lukacs Z."/>
            <person name="Mihaltcheva S."/>
            <person name="Morgado L.N."/>
            <person name="Niskanen T."/>
            <person name="Noordeloos M.E."/>
            <person name="Ohm R.A."/>
            <person name="Ortiz-Santana B."/>
            <person name="Ovrebo C."/>
            <person name="Racz N."/>
            <person name="Riley R."/>
            <person name="Savchenko A."/>
            <person name="Shiryaev A."/>
            <person name="Soop K."/>
            <person name="Spirin V."/>
            <person name="Szebenyi C."/>
            <person name="Tomsovsky M."/>
            <person name="Tulloss R.E."/>
            <person name="Uehling J."/>
            <person name="Grigoriev I.V."/>
            <person name="Vagvolgyi C."/>
            <person name="Papp T."/>
            <person name="Martin F.M."/>
            <person name="Miettinen O."/>
            <person name="Hibbett D.S."/>
            <person name="Nagy L.G."/>
        </authorList>
    </citation>
    <scope>NUCLEOTIDE SEQUENCE [LARGE SCALE GENOMIC DNA]</scope>
    <source>
        <strain evidence="1 2">FP101781</strain>
    </source>
</reference>
<dbReference type="STRING" id="71717.A0A4Y7U017"/>
<evidence type="ECO:0000313" key="1">
    <source>
        <dbReference type="EMBL" id="TEB39783.1"/>
    </source>
</evidence>
<dbReference type="OrthoDB" id="3830579at2759"/>
<evidence type="ECO:0000313" key="2">
    <source>
        <dbReference type="Proteomes" id="UP000298030"/>
    </source>
</evidence>
<dbReference type="Proteomes" id="UP000298030">
    <property type="component" value="Unassembled WGS sequence"/>
</dbReference>
<comment type="caution">
    <text evidence="1">The sequence shown here is derived from an EMBL/GenBank/DDBJ whole genome shotgun (WGS) entry which is preliminary data.</text>
</comment>
<protein>
    <recommendedName>
        <fullName evidence="3">ABM domain-containing protein</fullName>
    </recommendedName>
</protein>
<dbReference type="EMBL" id="QPFP01000001">
    <property type="protein sequence ID" value="TEB39783.1"/>
    <property type="molecule type" value="Genomic_DNA"/>
</dbReference>
<dbReference type="InterPro" id="IPR011008">
    <property type="entry name" value="Dimeric_a/b-barrel"/>
</dbReference>
<sequence>MTLVQHELAPEIIWFTPSEELLDDPPKTLTQIHQTSFSKGMLGSYYGVDADNEQAGVFIMTWKSLEHHQAFMQDESYIDFIMPVMDSMVGPGDIQQMRLRDFQELEIALTAPVTAFIYITVRPLHDRGYELEPLVNMIRSELKTVPGYLGSSWGPSIADSNVEIGIVGWRSLRDRLNATRGRLSPLYTRIRELSSKLEIRYATLSHHTIVDLSRMH</sequence>
<dbReference type="AlphaFoldDB" id="A0A4Y7U017"/>
<accession>A0A4Y7U017</accession>
<name>A0A4Y7U017_COPMI</name>